<keyword evidence="1" id="KW-0175">Coiled coil</keyword>
<dbReference type="InParanoid" id="A0A0L0HGU8"/>
<evidence type="ECO:0000313" key="4">
    <source>
        <dbReference type="Proteomes" id="UP000053201"/>
    </source>
</evidence>
<reference evidence="3 4" key="1">
    <citation type="submission" date="2009-08" db="EMBL/GenBank/DDBJ databases">
        <title>The Genome Sequence of Spizellomyces punctatus strain DAOM BR117.</title>
        <authorList>
            <consortium name="The Broad Institute Genome Sequencing Platform"/>
            <person name="Russ C."/>
            <person name="Cuomo C."/>
            <person name="Shea T."/>
            <person name="Young S.K."/>
            <person name="Zeng Q."/>
            <person name="Koehrsen M."/>
            <person name="Haas B."/>
            <person name="Borodovsky M."/>
            <person name="Guigo R."/>
            <person name="Alvarado L."/>
            <person name="Berlin A."/>
            <person name="Bochicchio J."/>
            <person name="Borenstein D."/>
            <person name="Chapman S."/>
            <person name="Chen Z."/>
            <person name="Engels R."/>
            <person name="Freedman E."/>
            <person name="Gellesch M."/>
            <person name="Goldberg J."/>
            <person name="Griggs A."/>
            <person name="Gujja S."/>
            <person name="Heiman D."/>
            <person name="Hepburn T."/>
            <person name="Howarth C."/>
            <person name="Jen D."/>
            <person name="Larson L."/>
            <person name="Lewis B."/>
            <person name="Mehta T."/>
            <person name="Park D."/>
            <person name="Pearson M."/>
            <person name="Roberts A."/>
            <person name="Saif S."/>
            <person name="Shenoy N."/>
            <person name="Sisk P."/>
            <person name="Stolte C."/>
            <person name="Sykes S."/>
            <person name="Thomson T."/>
            <person name="Walk T."/>
            <person name="White J."/>
            <person name="Yandava C."/>
            <person name="Burger G."/>
            <person name="Gray M.W."/>
            <person name="Holland P.W.H."/>
            <person name="King N."/>
            <person name="Lang F.B.F."/>
            <person name="Roger A.J."/>
            <person name="Ruiz-Trillo I."/>
            <person name="Lander E."/>
            <person name="Nusbaum C."/>
        </authorList>
    </citation>
    <scope>NUCLEOTIDE SEQUENCE [LARGE SCALE GENOMIC DNA]</scope>
    <source>
        <strain evidence="3 4">DAOM BR117</strain>
    </source>
</reference>
<evidence type="ECO:0000256" key="1">
    <source>
        <dbReference type="SAM" id="Coils"/>
    </source>
</evidence>
<dbReference type="Proteomes" id="UP000053201">
    <property type="component" value="Unassembled WGS sequence"/>
</dbReference>
<keyword evidence="4" id="KW-1185">Reference proteome</keyword>
<organism evidence="3 4">
    <name type="scientific">Spizellomyces punctatus (strain DAOM BR117)</name>
    <dbReference type="NCBI Taxonomy" id="645134"/>
    <lineage>
        <taxon>Eukaryota</taxon>
        <taxon>Fungi</taxon>
        <taxon>Fungi incertae sedis</taxon>
        <taxon>Chytridiomycota</taxon>
        <taxon>Chytridiomycota incertae sedis</taxon>
        <taxon>Chytridiomycetes</taxon>
        <taxon>Spizellomycetales</taxon>
        <taxon>Spizellomycetaceae</taxon>
        <taxon>Spizellomyces</taxon>
    </lineage>
</organism>
<feature type="region of interest" description="Disordered" evidence="2">
    <location>
        <begin position="488"/>
        <end position="519"/>
    </location>
</feature>
<evidence type="ECO:0000256" key="2">
    <source>
        <dbReference type="SAM" id="MobiDB-lite"/>
    </source>
</evidence>
<feature type="compositionally biased region" description="Polar residues" evidence="2">
    <location>
        <begin position="563"/>
        <end position="575"/>
    </location>
</feature>
<proteinExistence type="predicted"/>
<dbReference type="GeneID" id="27692336"/>
<feature type="compositionally biased region" description="Polar residues" evidence="2">
    <location>
        <begin position="244"/>
        <end position="258"/>
    </location>
</feature>
<dbReference type="AlphaFoldDB" id="A0A0L0HGU8"/>
<feature type="region of interest" description="Disordered" evidence="2">
    <location>
        <begin position="535"/>
        <end position="597"/>
    </location>
</feature>
<feature type="region of interest" description="Disordered" evidence="2">
    <location>
        <begin position="424"/>
        <end position="449"/>
    </location>
</feature>
<dbReference type="RefSeq" id="XP_016608341.1">
    <property type="nucleotide sequence ID" value="XM_016757368.1"/>
</dbReference>
<gene>
    <name evidence="3" type="ORF">SPPG_09211</name>
</gene>
<feature type="compositionally biased region" description="Polar residues" evidence="2">
    <location>
        <begin position="488"/>
        <end position="502"/>
    </location>
</feature>
<feature type="region of interest" description="Disordered" evidence="2">
    <location>
        <begin position="121"/>
        <end position="262"/>
    </location>
</feature>
<evidence type="ECO:0000313" key="3">
    <source>
        <dbReference type="EMBL" id="KND00302.1"/>
    </source>
</evidence>
<sequence>MLGKRPSGLLQSSGISPKLHLVVHVHTVHSISSPTWAEEPLLKEPAFICLSDPGLTVEDLRSSFVESGLGKRVTLWNEDGSVVPGSCTVQDAFHDGERILVGVHSPVKAERKTTFIDDCRAAQKRPREDDSKSLIGEDVGRQRTKRRKQSVGSFDDCFERGNTVKRPHKVALGKQPVRTTSSTCAELGRDTQPTTTTNSSDIIAGTPQKERSKRRKRPQILGSPSKKILNNNPVSAWTPPHPQLPSQSPNSRMASASAPSHCAIVNRKESEKLEFRQKETLERQSFENASEAYTGCKDYVDANGKEISGGVRATYEATEHQEHQDAHPCQLIDDSHLDEFPLSLPASFAACLDNAELINDLDDCERAADEEALAKELETVMAATFQMESWQLQHAPSPNPKGAQDGVSEKQYDVWDQLEHCRETVVAPPKKTAPTPDGQSANRSAEDDGVSAACFGSAASKMKSRQRSHLEQHDFNPVNEGELIGSSVKQKTSTEGHSSVPTGTKVRGRALRKQKSNNGATAARLHVNIGSATGKMQSRNVSPLEQHGFDPVNESESMEGSVEQKTSTEVHSSVPTRAKVRGGASRKHKSKKGATAPRMHVNENTEAIDNSAKENDRRERMKLTLKRFHDRERRYLDRLENRAVREIRAARKIAKLDAENAWMEKQCGFLQEEITQLDEERNDWDEMRRRQSELIATLQRSISEARNKRERLGQEVLALHTLFGDRVKKSMMRVMGKSLQEGNG</sequence>
<accession>A0A0L0HGU8</accession>
<name>A0A0L0HGU8_SPIPD</name>
<feature type="compositionally biased region" description="Basic and acidic residues" evidence="2">
    <location>
        <begin position="121"/>
        <end position="132"/>
    </location>
</feature>
<protein>
    <submittedName>
        <fullName evidence="3">Uncharacterized protein</fullName>
    </submittedName>
</protein>
<feature type="compositionally biased region" description="Polar residues" evidence="2">
    <location>
        <begin position="191"/>
        <end position="201"/>
    </location>
</feature>
<dbReference type="EMBL" id="KQ257456">
    <property type="protein sequence ID" value="KND00302.1"/>
    <property type="molecule type" value="Genomic_DNA"/>
</dbReference>
<feature type="compositionally biased region" description="Basic residues" evidence="2">
    <location>
        <begin position="506"/>
        <end position="515"/>
    </location>
</feature>
<feature type="compositionally biased region" description="Basic residues" evidence="2">
    <location>
        <begin position="578"/>
        <end position="592"/>
    </location>
</feature>
<feature type="coiled-coil region" evidence="1">
    <location>
        <begin position="670"/>
        <end position="715"/>
    </location>
</feature>
<dbReference type="VEuPathDB" id="FungiDB:SPPG_09211"/>